<dbReference type="Pfam" id="PF03816">
    <property type="entry name" value="LytR_cpsA_psr"/>
    <property type="match status" value="1"/>
</dbReference>
<dbReference type="NCBIfam" id="TIGR00350">
    <property type="entry name" value="lytR_cpsA_psr"/>
    <property type="match status" value="1"/>
</dbReference>
<accession>A0A941D4H4</accession>
<evidence type="ECO:0000256" key="2">
    <source>
        <dbReference type="SAM" id="MobiDB-lite"/>
    </source>
</evidence>
<feature type="chain" id="PRO_5038953887" evidence="3">
    <location>
        <begin position="21"/>
        <end position="361"/>
    </location>
</feature>
<keyword evidence="6" id="KW-1185">Reference proteome</keyword>
<evidence type="ECO:0000313" key="5">
    <source>
        <dbReference type="EMBL" id="MBR7741944.1"/>
    </source>
</evidence>
<protein>
    <submittedName>
        <fullName evidence="5">LCP family protein</fullName>
    </submittedName>
</protein>
<proteinExistence type="inferred from homology"/>
<name>A0A941D4H4_9MICO</name>
<evidence type="ECO:0000259" key="4">
    <source>
        <dbReference type="Pfam" id="PF03816"/>
    </source>
</evidence>
<dbReference type="Proteomes" id="UP000677016">
    <property type="component" value="Unassembled WGS sequence"/>
</dbReference>
<dbReference type="Gene3D" id="3.40.630.190">
    <property type="entry name" value="LCP protein"/>
    <property type="match status" value="1"/>
</dbReference>
<comment type="similarity">
    <text evidence="1">Belongs to the LytR/CpsA/Psr (LCP) family.</text>
</comment>
<organism evidence="5 6">
    <name type="scientific">Phycicoccus avicenniae</name>
    <dbReference type="NCBI Taxonomy" id="2828860"/>
    <lineage>
        <taxon>Bacteria</taxon>
        <taxon>Bacillati</taxon>
        <taxon>Actinomycetota</taxon>
        <taxon>Actinomycetes</taxon>
        <taxon>Micrococcales</taxon>
        <taxon>Intrasporangiaceae</taxon>
        <taxon>Phycicoccus</taxon>
    </lineage>
</organism>
<dbReference type="InterPro" id="IPR004474">
    <property type="entry name" value="LytR_CpsA_psr"/>
</dbReference>
<feature type="compositionally biased region" description="Low complexity" evidence="2">
    <location>
        <begin position="25"/>
        <end position="40"/>
    </location>
</feature>
<gene>
    <name evidence="5" type="ORF">KC207_01385</name>
</gene>
<dbReference type="AlphaFoldDB" id="A0A941D4H4"/>
<keyword evidence="3" id="KW-0732">Signal</keyword>
<comment type="caution">
    <text evidence="5">The sequence shown here is derived from an EMBL/GenBank/DDBJ whole genome shotgun (WGS) entry which is preliminary data.</text>
</comment>
<dbReference type="RefSeq" id="WP_211601098.1">
    <property type="nucleotide sequence ID" value="NZ_JAGSNF010000001.1"/>
</dbReference>
<feature type="domain" description="Cell envelope-related transcriptional attenuator" evidence="4">
    <location>
        <begin position="141"/>
        <end position="275"/>
    </location>
</feature>
<evidence type="ECO:0000313" key="6">
    <source>
        <dbReference type="Proteomes" id="UP000677016"/>
    </source>
</evidence>
<dbReference type="PANTHER" id="PTHR33392">
    <property type="entry name" value="POLYISOPRENYL-TEICHOIC ACID--PEPTIDOGLYCAN TEICHOIC ACID TRANSFERASE TAGU"/>
    <property type="match status" value="1"/>
</dbReference>
<dbReference type="InterPro" id="IPR050922">
    <property type="entry name" value="LytR/CpsA/Psr_CW_biosynth"/>
</dbReference>
<feature type="signal peptide" evidence="3">
    <location>
        <begin position="1"/>
        <end position="20"/>
    </location>
</feature>
<dbReference type="EMBL" id="JAGSNF010000001">
    <property type="protein sequence ID" value="MBR7741944.1"/>
    <property type="molecule type" value="Genomic_DNA"/>
</dbReference>
<evidence type="ECO:0000256" key="1">
    <source>
        <dbReference type="ARBA" id="ARBA00006068"/>
    </source>
</evidence>
<dbReference type="PANTHER" id="PTHR33392:SF6">
    <property type="entry name" value="POLYISOPRENYL-TEICHOIC ACID--PEPTIDOGLYCAN TEICHOIC ACID TRANSFERASE TAGU"/>
    <property type="match status" value="1"/>
</dbReference>
<reference evidence="5" key="1">
    <citation type="submission" date="2021-04" db="EMBL/GenBank/DDBJ databases">
        <title>Phycicoccus avicenniae sp. nov., a novel endophytic actinomycetes isolated from branch of Avicennia mariana.</title>
        <authorList>
            <person name="Tuo L."/>
        </authorList>
    </citation>
    <scope>NUCLEOTIDE SEQUENCE</scope>
    <source>
        <strain evidence="5">BSK3Z-2</strain>
    </source>
</reference>
<sequence>MRTPAVVLTTALVLSVAACSGDPEPATTAAPTSSSPTATPTPTPDVVVDGANARLTAAVAEVYEGETGIEAQAHLGTWKKQRVAVVTHDDDVTLAVGPDWEVVGGWWPSLDRGADLGDEARFVLVIGSDARPGTTLKGTRADAIQVIGIDGEGGGGVLGMARDIWAPMPGGGSAKLNAAFAFDGGEGQVEAVEDVTGLPIEGYVATGFGGFEEIVDESGGLPMTIAKKVVLQDTVTVPKGEQTLDGEKALAYARERKSLPDGDFGRSRHQGLTLLAAAVAARLSGPEIIAEEMTLVDAHAESDLSAEEALTFVAAFFRVNPTKVGHHVAKGGFGTSSDGQSIVVLDQESKDVFREFRDGRL</sequence>
<evidence type="ECO:0000256" key="3">
    <source>
        <dbReference type="SAM" id="SignalP"/>
    </source>
</evidence>
<feature type="region of interest" description="Disordered" evidence="2">
    <location>
        <begin position="20"/>
        <end position="45"/>
    </location>
</feature>
<dbReference type="PROSITE" id="PS51257">
    <property type="entry name" value="PROKAR_LIPOPROTEIN"/>
    <property type="match status" value="1"/>
</dbReference>